<proteinExistence type="predicted"/>
<dbReference type="AlphaFoldDB" id="A0A7S1F979"/>
<feature type="compositionally biased region" description="Basic and acidic residues" evidence="1">
    <location>
        <begin position="592"/>
        <end position="607"/>
    </location>
</feature>
<reference evidence="2" key="1">
    <citation type="submission" date="2021-01" db="EMBL/GenBank/DDBJ databases">
        <authorList>
            <person name="Corre E."/>
            <person name="Pelletier E."/>
            <person name="Niang G."/>
            <person name="Scheremetjew M."/>
            <person name="Finn R."/>
            <person name="Kale V."/>
            <person name="Holt S."/>
            <person name="Cochrane G."/>
            <person name="Meng A."/>
            <person name="Brown T."/>
            <person name="Cohen L."/>
        </authorList>
    </citation>
    <scope>NUCLEOTIDE SEQUENCE</scope>
</reference>
<evidence type="ECO:0000256" key="1">
    <source>
        <dbReference type="SAM" id="MobiDB-lite"/>
    </source>
</evidence>
<sequence length="754" mass="85306">MPPTYLESTYSAVSRWLENSNVQYAPNPKKGKSFERYAAYEKATTVGEALSLGSLPADLLFDYEHGYLKVTEPLRENRLDLFDVKSFDTLTYTDMVLCRYLYLVDGDAKDSGKFHDLEDSLRRQKANTRRLRNIQIAAALEIEEVDAMADSIGSFETPVMMARRSVAQEQAREMLEVVDREKRKVTDFEVLQVLRLWDFRENTTRLNVMLPGMTHVYSDTMGLVADRTGHILSKEETRRYPIVNRLFNRWLRDNMPDDLTNFVCTSININKNYAGRLHRDGNNVGPSLIKAFGDFTGGQLNYFPDDDRSQKLEELETTAGAKSAKINVANGLTMFDGKRGHWVDDFEGERYTLVFFTCPRFEKMSDDTRVLLESVCFPIPSEEKVKDMKTVLRPPGEIDGDSYKFWPSTDAKRSLEAEVETFWKKQGLREVVNAGTVKFPEWEHRKDKRGVSWNEDHAFFVLSKEPERNDLTLSGYKNMVDAVRFLNTSGEVPTAIQEAGCCAVFSNRTRVWYALYKIGTKHAAMETFGQTVEVPKPKRGRNEITHEAPSIDGSSNKPDCMDDPFTAKRAKAEGKLVEASPTAVEGCPTHQVDGKDIPSKDEQDPTPKKRRVDHGSNHSLTPVKETKCGAEDSPRENLEDCEARSGRPETGKSRGRPCLMDKMDAMEKLGGCTADTCIEFQAGGKTAASHAASYQRYEKYSSARTMQQAIDLGAGSSDILYDFQTGLLKVVADRPKTFDKLAKKWREATQKRVE</sequence>
<gene>
    <name evidence="2" type="ORF">NSCI0253_LOCUS24903</name>
</gene>
<accession>A0A7S1F979</accession>
<evidence type="ECO:0000313" key="2">
    <source>
        <dbReference type="EMBL" id="CAD8850553.1"/>
    </source>
</evidence>
<name>A0A7S1F979_NOCSC</name>
<feature type="region of interest" description="Disordered" evidence="1">
    <location>
        <begin position="538"/>
        <end position="656"/>
    </location>
</feature>
<dbReference type="Gene3D" id="3.60.130.30">
    <property type="match status" value="1"/>
</dbReference>
<feature type="compositionally biased region" description="Basic and acidic residues" evidence="1">
    <location>
        <begin position="624"/>
        <end position="652"/>
    </location>
</feature>
<dbReference type="EMBL" id="HBFQ01035311">
    <property type="protein sequence ID" value="CAD8850553.1"/>
    <property type="molecule type" value="Transcribed_RNA"/>
</dbReference>
<organism evidence="2">
    <name type="scientific">Noctiluca scintillans</name>
    <name type="common">Sea sparkle</name>
    <name type="synonym">Red tide dinoflagellate</name>
    <dbReference type="NCBI Taxonomy" id="2966"/>
    <lineage>
        <taxon>Eukaryota</taxon>
        <taxon>Sar</taxon>
        <taxon>Alveolata</taxon>
        <taxon>Dinophyceae</taxon>
        <taxon>Noctilucales</taxon>
        <taxon>Noctilucaceae</taxon>
        <taxon>Noctiluca</taxon>
    </lineage>
</organism>
<protein>
    <submittedName>
        <fullName evidence="2">Uncharacterized protein</fullName>
    </submittedName>
</protein>